<evidence type="ECO:0000256" key="2">
    <source>
        <dbReference type="ARBA" id="ARBA00022448"/>
    </source>
</evidence>
<dbReference type="Proteomes" id="UP000318571">
    <property type="component" value="Chromosome 11"/>
</dbReference>
<evidence type="ECO:0000313" key="9">
    <source>
        <dbReference type="Proteomes" id="UP000318571"/>
    </source>
</evidence>
<dbReference type="STRING" id="6832.A0A553PJQ1"/>
<dbReference type="InterPro" id="IPR036259">
    <property type="entry name" value="MFS_trans_sf"/>
</dbReference>
<comment type="subcellular location">
    <subcellularLocation>
        <location evidence="1">Membrane</location>
        <topology evidence="1">Multi-pass membrane protein</topology>
    </subcellularLocation>
</comment>
<sequence length="435" mass="47952">MALLRPKWLRLLTLALLYFVQGAPYGFQVSCLPMILRQYGLSFTALGSMKLLFLPWVCKPVYAPLIERTRSKYWWLTRSMLALGLTCILAAWITGPDTLTSISILMFALNLFSATQDVATDSLAVNILEPAELAAGNTIQVVAYKAGSVFAGGLLLWVEELTSWAGMFYAFGAIYFVCIFLLSQFSWATAHPSNATSTGDERAPGTNPNLRTVLRDVLSVPNTGFIMGFVCFYKLCERAEQTFSLFMIDKGVPLSQIAFWSTIMRTGSLLGSVYGGHILTFDDAESRPREIICKYSFLRSLPITLQLILIHQWGVARVPSESVFLFWNSDTVYMYLGFFCTTITLFCAGVITTATFTVMMRLSQTAPDPLKGTHFTTLATCEVGGKLLFASLSGGLIDALGLYPVFMSFVMLALGCVPLACYLPSKLPPGTKMNQ</sequence>
<accession>A0A553PJQ1</accession>
<evidence type="ECO:0000256" key="6">
    <source>
        <dbReference type="SAM" id="Phobius"/>
    </source>
</evidence>
<dbReference type="EMBL" id="VCGU01000003">
    <property type="protein sequence ID" value="TRY77902.1"/>
    <property type="molecule type" value="Genomic_DNA"/>
</dbReference>
<feature type="chain" id="PRO_5021859715" description="Major facilitator superfamily (MFS) profile domain-containing protein" evidence="7">
    <location>
        <begin position="23"/>
        <end position="435"/>
    </location>
</feature>
<dbReference type="OMA" id="PFYVDMG"/>
<dbReference type="GO" id="GO:0016020">
    <property type="term" value="C:membrane"/>
    <property type="evidence" value="ECO:0007669"/>
    <property type="project" value="UniProtKB-SubCell"/>
</dbReference>
<evidence type="ECO:0000256" key="4">
    <source>
        <dbReference type="ARBA" id="ARBA00022989"/>
    </source>
</evidence>
<keyword evidence="2" id="KW-0813">Transport</keyword>
<feature type="transmembrane region" description="Helical" evidence="6">
    <location>
        <begin position="333"/>
        <end position="354"/>
    </location>
</feature>
<evidence type="ECO:0000256" key="1">
    <source>
        <dbReference type="ARBA" id="ARBA00004141"/>
    </source>
</evidence>
<protein>
    <recommendedName>
        <fullName evidence="10">Major facilitator superfamily (MFS) profile domain-containing protein</fullName>
    </recommendedName>
</protein>
<evidence type="ECO:0000256" key="3">
    <source>
        <dbReference type="ARBA" id="ARBA00022692"/>
    </source>
</evidence>
<dbReference type="PANTHER" id="PTHR12778:SF10">
    <property type="entry name" value="MAJOR FACILITATOR SUPERFAMILY DOMAIN-CONTAINING PROTEIN 3"/>
    <property type="match status" value="1"/>
</dbReference>
<name>A0A553PJQ1_TIGCA</name>
<organism evidence="8 9">
    <name type="scientific">Tigriopus californicus</name>
    <name type="common">Marine copepod</name>
    <dbReference type="NCBI Taxonomy" id="6832"/>
    <lineage>
        <taxon>Eukaryota</taxon>
        <taxon>Metazoa</taxon>
        <taxon>Ecdysozoa</taxon>
        <taxon>Arthropoda</taxon>
        <taxon>Crustacea</taxon>
        <taxon>Multicrustacea</taxon>
        <taxon>Hexanauplia</taxon>
        <taxon>Copepoda</taxon>
        <taxon>Harpacticoida</taxon>
        <taxon>Harpacticidae</taxon>
        <taxon>Tigriopus</taxon>
    </lineage>
</organism>
<dbReference type="CDD" id="cd17485">
    <property type="entry name" value="MFS_MFSD3"/>
    <property type="match status" value="1"/>
</dbReference>
<gene>
    <name evidence="8" type="ORF">TCAL_08117</name>
</gene>
<dbReference type="GO" id="GO:0022857">
    <property type="term" value="F:transmembrane transporter activity"/>
    <property type="evidence" value="ECO:0007669"/>
    <property type="project" value="InterPro"/>
</dbReference>
<feature type="transmembrane region" description="Helical" evidence="6">
    <location>
        <begin position="73"/>
        <end position="93"/>
    </location>
</feature>
<keyword evidence="7" id="KW-0732">Signal</keyword>
<dbReference type="Gene3D" id="1.20.1250.20">
    <property type="entry name" value="MFS general substrate transporter like domains"/>
    <property type="match status" value="1"/>
</dbReference>
<keyword evidence="5 6" id="KW-0472">Membrane</keyword>
<keyword evidence="3 6" id="KW-0812">Transmembrane</keyword>
<feature type="transmembrane region" description="Helical" evidence="6">
    <location>
        <begin position="164"/>
        <end position="182"/>
    </location>
</feature>
<feature type="transmembrane region" description="Helical" evidence="6">
    <location>
        <begin position="403"/>
        <end position="423"/>
    </location>
</feature>
<dbReference type="OrthoDB" id="6415790at2759"/>
<dbReference type="InterPro" id="IPR004752">
    <property type="entry name" value="AmpG_permease/AT-1"/>
</dbReference>
<keyword evidence="4 6" id="KW-1133">Transmembrane helix</keyword>
<keyword evidence="9" id="KW-1185">Reference proteome</keyword>
<feature type="transmembrane region" description="Helical" evidence="6">
    <location>
        <begin position="38"/>
        <end position="61"/>
    </location>
</feature>
<reference evidence="8 9" key="1">
    <citation type="journal article" date="2018" name="Nat. Ecol. Evol.">
        <title>Genomic signatures of mitonuclear coevolution across populations of Tigriopus californicus.</title>
        <authorList>
            <person name="Barreto F.S."/>
            <person name="Watson E.T."/>
            <person name="Lima T.G."/>
            <person name="Willett C.S."/>
            <person name="Edmands S."/>
            <person name="Li W."/>
            <person name="Burton R.S."/>
        </authorList>
    </citation>
    <scope>NUCLEOTIDE SEQUENCE [LARGE SCALE GENOMIC DNA]</scope>
    <source>
        <strain evidence="8 9">San Diego</strain>
    </source>
</reference>
<evidence type="ECO:0000313" key="8">
    <source>
        <dbReference type="EMBL" id="TRY77902.1"/>
    </source>
</evidence>
<dbReference type="Pfam" id="PF07690">
    <property type="entry name" value="MFS_1"/>
    <property type="match status" value="1"/>
</dbReference>
<dbReference type="AlphaFoldDB" id="A0A553PJQ1"/>
<comment type="caution">
    <text evidence="8">The sequence shown here is derived from an EMBL/GenBank/DDBJ whole genome shotgun (WGS) entry which is preliminary data.</text>
</comment>
<dbReference type="SUPFAM" id="SSF103473">
    <property type="entry name" value="MFS general substrate transporter"/>
    <property type="match status" value="1"/>
</dbReference>
<evidence type="ECO:0000256" key="5">
    <source>
        <dbReference type="ARBA" id="ARBA00023136"/>
    </source>
</evidence>
<feature type="signal peptide" evidence="7">
    <location>
        <begin position="1"/>
        <end position="22"/>
    </location>
</feature>
<dbReference type="InterPro" id="IPR011701">
    <property type="entry name" value="MFS"/>
</dbReference>
<proteinExistence type="predicted"/>
<evidence type="ECO:0008006" key="10">
    <source>
        <dbReference type="Google" id="ProtNLM"/>
    </source>
</evidence>
<evidence type="ECO:0000256" key="7">
    <source>
        <dbReference type="SAM" id="SignalP"/>
    </source>
</evidence>
<dbReference type="PANTHER" id="PTHR12778">
    <property type="entry name" value="SOLUTE CARRIER FAMILY 33 ACETYL-COA TRANSPORTER -RELATED"/>
    <property type="match status" value="1"/>
</dbReference>